<keyword evidence="4" id="KW-1185">Reference proteome</keyword>
<organism evidence="3 4">
    <name type="scientific">Serratia grimesii</name>
    <dbReference type="NCBI Taxonomy" id="82995"/>
    <lineage>
        <taxon>Bacteria</taxon>
        <taxon>Pseudomonadati</taxon>
        <taxon>Pseudomonadota</taxon>
        <taxon>Gammaproteobacteria</taxon>
        <taxon>Enterobacterales</taxon>
        <taxon>Yersiniaceae</taxon>
        <taxon>Serratia</taxon>
    </lineage>
</organism>
<protein>
    <recommendedName>
        <fullName evidence="2">LysR substrate-binding domain-containing protein</fullName>
    </recommendedName>
</protein>
<gene>
    <name evidence="3" type="ORF">CR62_00855</name>
</gene>
<evidence type="ECO:0000313" key="3">
    <source>
        <dbReference type="EMBL" id="KFB90626.1"/>
    </source>
</evidence>
<feature type="domain" description="LysR substrate-binding" evidence="2">
    <location>
        <begin position="4"/>
        <end position="78"/>
    </location>
</feature>
<dbReference type="Gene3D" id="3.40.190.290">
    <property type="match status" value="1"/>
</dbReference>
<dbReference type="Proteomes" id="UP000028721">
    <property type="component" value="Unassembled WGS sequence"/>
</dbReference>
<accession>A0ABR4UFI0</accession>
<dbReference type="PANTHER" id="PTHR30537:SF5">
    <property type="entry name" value="HTH-TYPE TRANSCRIPTIONAL ACTIVATOR TTDR-RELATED"/>
    <property type="match status" value="1"/>
</dbReference>
<proteinExistence type="inferred from homology"/>
<dbReference type="SUPFAM" id="SSF53850">
    <property type="entry name" value="Periplasmic binding protein-like II"/>
    <property type="match status" value="1"/>
</dbReference>
<comment type="caution">
    <text evidence="3">The sequence shown here is derived from an EMBL/GenBank/DDBJ whole genome shotgun (WGS) entry which is preliminary data.</text>
</comment>
<reference evidence="3 4" key="1">
    <citation type="submission" date="2014-03" db="EMBL/GenBank/DDBJ databases">
        <title>Draft genome sequence of the Serratia grimesii strain a2.</title>
        <authorList>
            <person name="Toymentseva A."/>
            <person name="Kazakov S."/>
            <person name="Giliazeva A."/>
            <person name="Ismagilova R."/>
            <person name="Shah R."/>
            <person name="Sharipova M."/>
            <person name="Khaitlina S."/>
            <person name="Mardanova A."/>
        </authorList>
    </citation>
    <scope>NUCLEOTIDE SEQUENCE [LARGE SCALE GENOMIC DNA]</scope>
    <source>
        <strain evidence="3 4">A2</strain>
    </source>
</reference>
<dbReference type="PANTHER" id="PTHR30537">
    <property type="entry name" value="HTH-TYPE TRANSCRIPTIONAL REGULATOR"/>
    <property type="match status" value="1"/>
</dbReference>
<dbReference type="Pfam" id="PF03466">
    <property type="entry name" value="LysR_substrate"/>
    <property type="match status" value="1"/>
</dbReference>
<evidence type="ECO:0000259" key="2">
    <source>
        <dbReference type="Pfam" id="PF03466"/>
    </source>
</evidence>
<evidence type="ECO:0000256" key="1">
    <source>
        <dbReference type="ARBA" id="ARBA00009437"/>
    </source>
</evidence>
<name>A0ABR4UFI0_9GAMM</name>
<dbReference type="InterPro" id="IPR058163">
    <property type="entry name" value="LysR-type_TF_proteobact-type"/>
</dbReference>
<dbReference type="EMBL" id="JGVP01000001">
    <property type="protein sequence ID" value="KFB90626.1"/>
    <property type="molecule type" value="Genomic_DNA"/>
</dbReference>
<sequence>MFGSLRTNSGDALLASALEGRGIILEPEFVVREALARGALVRLMRDYAWRRRLLYVVYVNRRYLPVNIRSFVDYLAEYYRQAAEPHDPTLMMRPPGNAAFPG</sequence>
<comment type="similarity">
    <text evidence="1">Belongs to the LysR transcriptional regulatory family.</text>
</comment>
<dbReference type="InterPro" id="IPR005119">
    <property type="entry name" value="LysR_subst-bd"/>
</dbReference>
<evidence type="ECO:0000313" key="4">
    <source>
        <dbReference type="Proteomes" id="UP000028721"/>
    </source>
</evidence>